<feature type="compositionally biased region" description="Polar residues" evidence="1">
    <location>
        <begin position="12"/>
        <end position="27"/>
    </location>
</feature>
<dbReference type="AlphaFoldDB" id="A6HUS6"/>
<protein>
    <submittedName>
        <fullName evidence="2">RCG29113</fullName>
    </submittedName>
</protein>
<evidence type="ECO:0000313" key="3">
    <source>
        <dbReference type="Proteomes" id="UP000234681"/>
    </source>
</evidence>
<gene>
    <name evidence="2" type="ORF">rCG_29113</name>
</gene>
<reference evidence="3" key="1">
    <citation type="submission" date="2005-09" db="EMBL/GenBank/DDBJ databases">
        <authorList>
            <person name="Mural R.J."/>
            <person name="Li P.W."/>
            <person name="Adams M.D."/>
            <person name="Amanatides P.G."/>
            <person name="Baden-Tillson H."/>
            <person name="Barnstead M."/>
            <person name="Chin S.H."/>
            <person name="Dew I."/>
            <person name="Evans C.A."/>
            <person name="Ferriera S."/>
            <person name="Flanigan M."/>
            <person name="Fosler C."/>
            <person name="Glodek A."/>
            <person name="Gu Z."/>
            <person name="Holt R.A."/>
            <person name="Jennings D."/>
            <person name="Kraft C.L."/>
            <person name="Lu F."/>
            <person name="Nguyen T."/>
            <person name="Nusskern D.R."/>
            <person name="Pfannkoch C.M."/>
            <person name="Sitter C."/>
            <person name="Sutton G.G."/>
            <person name="Venter J.C."/>
            <person name="Wang Z."/>
            <person name="Woodage T."/>
            <person name="Zheng X.H."/>
            <person name="Zhong F."/>
        </authorList>
    </citation>
    <scope>NUCLEOTIDE SEQUENCE [LARGE SCALE GENOMIC DNA]</scope>
    <source>
        <strain>BN</strain>
        <strain evidence="3">Sprague-Dawley</strain>
    </source>
</reference>
<feature type="region of interest" description="Disordered" evidence="1">
    <location>
        <begin position="1"/>
        <end position="27"/>
    </location>
</feature>
<dbReference type="EMBL" id="CH473952">
    <property type="protein sequence ID" value="EDL81862.1"/>
    <property type="molecule type" value="Genomic_DNA"/>
</dbReference>
<organism evidence="2 3">
    <name type="scientific">Rattus norvegicus</name>
    <name type="common">Rat</name>
    <dbReference type="NCBI Taxonomy" id="10116"/>
    <lineage>
        <taxon>Eukaryota</taxon>
        <taxon>Metazoa</taxon>
        <taxon>Chordata</taxon>
        <taxon>Craniata</taxon>
        <taxon>Vertebrata</taxon>
        <taxon>Euteleostomi</taxon>
        <taxon>Mammalia</taxon>
        <taxon>Eutheria</taxon>
        <taxon>Euarchontoglires</taxon>
        <taxon>Glires</taxon>
        <taxon>Rodentia</taxon>
        <taxon>Myomorpha</taxon>
        <taxon>Muroidea</taxon>
        <taxon>Muridae</taxon>
        <taxon>Murinae</taxon>
        <taxon>Rattus</taxon>
    </lineage>
</organism>
<dbReference type="Proteomes" id="UP000234681">
    <property type="component" value="Chromosome 2"/>
</dbReference>
<name>A6HUS6_RAT</name>
<proteinExistence type="predicted"/>
<evidence type="ECO:0000313" key="2">
    <source>
        <dbReference type="EMBL" id="EDL81862.1"/>
    </source>
</evidence>
<sequence>MKHKPQEHLVGNCSSQSPACDTESSPNTQDCVFLSMRKWG</sequence>
<accession>A6HUS6</accession>
<evidence type="ECO:0000256" key="1">
    <source>
        <dbReference type="SAM" id="MobiDB-lite"/>
    </source>
</evidence>